<keyword evidence="11" id="KW-1185">Reference proteome</keyword>
<proteinExistence type="predicted"/>
<dbReference type="Gene3D" id="1.10.10.10">
    <property type="entry name" value="Winged helix-like DNA-binding domain superfamily/Winged helix DNA-binding domain"/>
    <property type="match status" value="1"/>
</dbReference>
<sequence>MKTTILVIEDNEEICENIAGILKIGGYDVLTAFDGKSGVEKALKHKPNLVLCDIMMPELDGYGVLHVLSRHPDTADIPFIFLTAKAEKSDFRKGMGLGADDYLVKPFDGMELLDTVAIRLKKSEQLKTSFGTQLDDIDAFLENAGRLPDLLGISAERPRKSYKKRDHIFMEGQWPNELYYIIRGEVKTSRINPDGKELVTGMFREGQFIGYVPLLKDTPYTDSAVALQDTEVGVIPKHDFQTLIHTNREIASRFIKILSNNLFENEKRLLELAYQSVRQRVASALTYLYRQQGIADKAMPLLTVSRKDIAAIVGTALESLNRTLADFRDEHLISLTDGGIKILEIGKLERISR</sequence>
<evidence type="ECO:0000313" key="11">
    <source>
        <dbReference type="Proteomes" id="UP000597338"/>
    </source>
</evidence>
<keyword evidence="1 6" id="KW-0597">Phosphoprotein</keyword>
<gene>
    <name evidence="10" type="ORF">GCM10011386_26510</name>
</gene>
<dbReference type="InterPro" id="IPR012318">
    <property type="entry name" value="HTH_CRP"/>
</dbReference>
<keyword evidence="4" id="KW-0238">DNA-binding</keyword>
<dbReference type="SUPFAM" id="SSF51206">
    <property type="entry name" value="cAMP-binding domain-like"/>
    <property type="match status" value="1"/>
</dbReference>
<dbReference type="Pfam" id="PF00072">
    <property type="entry name" value="Response_reg"/>
    <property type="match status" value="1"/>
</dbReference>
<evidence type="ECO:0000259" key="7">
    <source>
        <dbReference type="PROSITE" id="PS50042"/>
    </source>
</evidence>
<dbReference type="InterPro" id="IPR036390">
    <property type="entry name" value="WH_DNA-bd_sf"/>
</dbReference>
<dbReference type="PANTHER" id="PTHR48111:SF4">
    <property type="entry name" value="DNA-BINDING DUAL TRANSCRIPTIONAL REGULATOR OMPR"/>
    <property type="match status" value="1"/>
</dbReference>
<dbReference type="PROSITE" id="PS00042">
    <property type="entry name" value="HTH_CRP_1"/>
    <property type="match status" value="1"/>
</dbReference>
<dbReference type="InterPro" id="IPR001789">
    <property type="entry name" value="Sig_transdc_resp-reg_receiver"/>
</dbReference>
<dbReference type="PANTHER" id="PTHR48111">
    <property type="entry name" value="REGULATOR OF RPOS"/>
    <property type="match status" value="1"/>
</dbReference>
<dbReference type="EMBL" id="BMIK01000009">
    <property type="protein sequence ID" value="GGC33094.1"/>
    <property type="molecule type" value="Genomic_DNA"/>
</dbReference>
<evidence type="ECO:0000313" key="10">
    <source>
        <dbReference type="EMBL" id="GGC33094.1"/>
    </source>
</evidence>
<dbReference type="InterPro" id="IPR018335">
    <property type="entry name" value="Tscrpt_reg_HTH_Crp-type_CS"/>
</dbReference>
<dbReference type="InterPro" id="IPR014710">
    <property type="entry name" value="RmlC-like_jellyroll"/>
</dbReference>
<dbReference type="SMART" id="SM00448">
    <property type="entry name" value="REC"/>
    <property type="match status" value="1"/>
</dbReference>
<dbReference type="CDD" id="cd00038">
    <property type="entry name" value="CAP_ED"/>
    <property type="match status" value="1"/>
</dbReference>
<dbReference type="SMART" id="SM00419">
    <property type="entry name" value="HTH_CRP"/>
    <property type="match status" value="1"/>
</dbReference>
<comment type="caution">
    <text evidence="10">The sequence shown here is derived from an EMBL/GenBank/DDBJ whole genome shotgun (WGS) entry which is preliminary data.</text>
</comment>
<dbReference type="Proteomes" id="UP000597338">
    <property type="component" value="Unassembled WGS sequence"/>
</dbReference>
<evidence type="ECO:0000256" key="4">
    <source>
        <dbReference type="ARBA" id="ARBA00023125"/>
    </source>
</evidence>
<dbReference type="InterPro" id="IPR011006">
    <property type="entry name" value="CheY-like_superfamily"/>
</dbReference>
<feature type="domain" description="Response regulatory" evidence="8">
    <location>
        <begin position="4"/>
        <end position="120"/>
    </location>
</feature>
<dbReference type="CDD" id="cd17574">
    <property type="entry name" value="REC_OmpR"/>
    <property type="match status" value="1"/>
</dbReference>
<dbReference type="Pfam" id="PF13545">
    <property type="entry name" value="HTH_Crp_2"/>
    <property type="match status" value="1"/>
</dbReference>
<evidence type="ECO:0000259" key="9">
    <source>
        <dbReference type="PROSITE" id="PS51063"/>
    </source>
</evidence>
<evidence type="ECO:0000256" key="5">
    <source>
        <dbReference type="ARBA" id="ARBA00023163"/>
    </source>
</evidence>
<keyword evidence="3" id="KW-0805">Transcription regulation</keyword>
<accession>A0ABQ1M474</accession>
<dbReference type="PROSITE" id="PS50110">
    <property type="entry name" value="RESPONSE_REGULATORY"/>
    <property type="match status" value="1"/>
</dbReference>
<feature type="domain" description="HTH crp-type" evidence="9">
    <location>
        <begin position="275"/>
        <end position="346"/>
    </location>
</feature>
<dbReference type="InterPro" id="IPR000595">
    <property type="entry name" value="cNMP-bd_dom"/>
</dbReference>
<evidence type="ECO:0000259" key="8">
    <source>
        <dbReference type="PROSITE" id="PS50110"/>
    </source>
</evidence>
<dbReference type="SUPFAM" id="SSF52172">
    <property type="entry name" value="CheY-like"/>
    <property type="match status" value="1"/>
</dbReference>
<dbReference type="PROSITE" id="PS50042">
    <property type="entry name" value="CNMP_BINDING_3"/>
    <property type="match status" value="1"/>
</dbReference>
<name>A0ABQ1M474_9SPHI</name>
<dbReference type="InterPro" id="IPR018490">
    <property type="entry name" value="cNMP-bd_dom_sf"/>
</dbReference>
<keyword evidence="2" id="KW-0902">Two-component regulatory system</keyword>
<keyword evidence="5" id="KW-0804">Transcription</keyword>
<evidence type="ECO:0000256" key="3">
    <source>
        <dbReference type="ARBA" id="ARBA00023015"/>
    </source>
</evidence>
<dbReference type="SMART" id="SM00100">
    <property type="entry name" value="cNMP"/>
    <property type="match status" value="1"/>
</dbReference>
<dbReference type="InterPro" id="IPR039420">
    <property type="entry name" value="WalR-like"/>
</dbReference>
<feature type="modified residue" description="4-aspartylphosphate" evidence="6">
    <location>
        <position position="53"/>
    </location>
</feature>
<dbReference type="InterPro" id="IPR036388">
    <property type="entry name" value="WH-like_DNA-bd_sf"/>
</dbReference>
<feature type="domain" description="Cyclic nucleotide-binding" evidence="7">
    <location>
        <begin position="160"/>
        <end position="261"/>
    </location>
</feature>
<dbReference type="Pfam" id="PF00027">
    <property type="entry name" value="cNMP_binding"/>
    <property type="match status" value="1"/>
</dbReference>
<evidence type="ECO:0000256" key="1">
    <source>
        <dbReference type="ARBA" id="ARBA00022553"/>
    </source>
</evidence>
<dbReference type="Gene3D" id="2.60.120.10">
    <property type="entry name" value="Jelly Rolls"/>
    <property type="match status" value="1"/>
</dbReference>
<protein>
    <submittedName>
        <fullName evidence="10">Transcriptional regulator</fullName>
    </submittedName>
</protein>
<organism evidence="10 11">
    <name type="scientific">Parapedobacter defluvii</name>
    <dbReference type="NCBI Taxonomy" id="2045106"/>
    <lineage>
        <taxon>Bacteria</taxon>
        <taxon>Pseudomonadati</taxon>
        <taxon>Bacteroidota</taxon>
        <taxon>Sphingobacteriia</taxon>
        <taxon>Sphingobacteriales</taxon>
        <taxon>Sphingobacteriaceae</taxon>
        <taxon>Parapedobacter</taxon>
    </lineage>
</organism>
<evidence type="ECO:0000256" key="2">
    <source>
        <dbReference type="ARBA" id="ARBA00023012"/>
    </source>
</evidence>
<dbReference type="Gene3D" id="3.40.50.2300">
    <property type="match status" value="1"/>
</dbReference>
<dbReference type="RefSeq" id="WP_188751472.1">
    <property type="nucleotide sequence ID" value="NZ_BMIK01000009.1"/>
</dbReference>
<dbReference type="SUPFAM" id="SSF46785">
    <property type="entry name" value="Winged helix' DNA-binding domain"/>
    <property type="match status" value="1"/>
</dbReference>
<reference evidence="11" key="1">
    <citation type="journal article" date="2019" name="Int. J. Syst. Evol. Microbiol.">
        <title>The Global Catalogue of Microorganisms (GCM) 10K type strain sequencing project: providing services to taxonomists for standard genome sequencing and annotation.</title>
        <authorList>
            <consortium name="The Broad Institute Genomics Platform"/>
            <consortium name="The Broad Institute Genome Sequencing Center for Infectious Disease"/>
            <person name="Wu L."/>
            <person name="Ma J."/>
        </authorList>
    </citation>
    <scope>NUCLEOTIDE SEQUENCE [LARGE SCALE GENOMIC DNA]</scope>
    <source>
        <strain evidence="11">CGMCC 1.15342</strain>
    </source>
</reference>
<dbReference type="PROSITE" id="PS51063">
    <property type="entry name" value="HTH_CRP_2"/>
    <property type="match status" value="1"/>
</dbReference>
<evidence type="ECO:0000256" key="6">
    <source>
        <dbReference type="PROSITE-ProRule" id="PRU00169"/>
    </source>
</evidence>